<evidence type="ECO:0000313" key="2">
    <source>
        <dbReference type="EMBL" id="KAG5625542.1"/>
    </source>
</evidence>
<protein>
    <submittedName>
        <fullName evidence="2">Uncharacterized protein</fullName>
    </submittedName>
</protein>
<accession>A0A9J6ALN6</accession>
<proteinExistence type="predicted"/>
<organism evidence="2 3">
    <name type="scientific">Solanum commersonii</name>
    <name type="common">Commerson's wild potato</name>
    <name type="synonym">Commerson's nightshade</name>
    <dbReference type="NCBI Taxonomy" id="4109"/>
    <lineage>
        <taxon>Eukaryota</taxon>
        <taxon>Viridiplantae</taxon>
        <taxon>Streptophyta</taxon>
        <taxon>Embryophyta</taxon>
        <taxon>Tracheophyta</taxon>
        <taxon>Spermatophyta</taxon>
        <taxon>Magnoliopsida</taxon>
        <taxon>eudicotyledons</taxon>
        <taxon>Gunneridae</taxon>
        <taxon>Pentapetalae</taxon>
        <taxon>asterids</taxon>
        <taxon>lamiids</taxon>
        <taxon>Solanales</taxon>
        <taxon>Solanaceae</taxon>
        <taxon>Solanoideae</taxon>
        <taxon>Solaneae</taxon>
        <taxon>Solanum</taxon>
    </lineage>
</organism>
<name>A0A9J6ALN6_SOLCO</name>
<keyword evidence="3" id="KW-1185">Reference proteome</keyword>
<dbReference type="Proteomes" id="UP000824120">
    <property type="component" value="Chromosome 2"/>
</dbReference>
<dbReference type="EMBL" id="JACXVP010000002">
    <property type="protein sequence ID" value="KAG5625542.1"/>
    <property type="molecule type" value="Genomic_DNA"/>
</dbReference>
<comment type="caution">
    <text evidence="2">The sequence shown here is derived from an EMBL/GenBank/DDBJ whole genome shotgun (WGS) entry which is preliminary data.</text>
</comment>
<sequence length="257" mass="28300">AIKGSATERATNFAFGRKEIRKLQTPKQETTGHVHVVSGTFIEQEALSSAIRGRDVEHSVVVVGDTSSIAPRPISLGGISSPGQAEDPSCPETPTSSPSRTKRRVVVSEGRIVYVTRTLQKRQRVHVGFAKSSVFLENPTWGLWRSMDLKLSGFCILADSRLAGKMSFIGCGHFSLRVGLVEKYGPEAEILKRQKELKASLLKPKLAGKACLSSDWLYFDVAGVKEAYETIVKMARQKGSITEDERNRHIYGFHKLG</sequence>
<dbReference type="AlphaFoldDB" id="A0A9J6ALN6"/>
<gene>
    <name evidence="2" type="ORF">H5410_010760</name>
</gene>
<feature type="non-terminal residue" evidence="2">
    <location>
        <position position="1"/>
    </location>
</feature>
<evidence type="ECO:0000313" key="3">
    <source>
        <dbReference type="Proteomes" id="UP000824120"/>
    </source>
</evidence>
<feature type="compositionally biased region" description="Low complexity" evidence="1">
    <location>
        <begin position="90"/>
        <end position="99"/>
    </location>
</feature>
<reference evidence="2 3" key="1">
    <citation type="submission" date="2020-09" db="EMBL/GenBank/DDBJ databases">
        <title>De no assembly of potato wild relative species, Solanum commersonii.</title>
        <authorList>
            <person name="Cho K."/>
        </authorList>
    </citation>
    <scope>NUCLEOTIDE SEQUENCE [LARGE SCALE GENOMIC DNA]</scope>
    <source>
        <strain evidence="2">LZ3.2</strain>
        <tissue evidence="2">Leaf</tissue>
    </source>
</reference>
<feature type="region of interest" description="Disordered" evidence="1">
    <location>
        <begin position="72"/>
        <end position="102"/>
    </location>
</feature>
<evidence type="ECO:0000256" key="1">
    <source>
        <dbReference type="SAM" id="MobiDB-lite"/>
    </source>
</evidence>